<comment type="similarity">
    <text evidence="2 9">Belongs to the ferritin family. Prokaryotic subfamily.</text>
</comment>
<reference evidence="11 12" key="1">
    <citation type="submission" date="2019-02" db="EMBL/GenBank/DDBJ databases">
        <authorList>
            <consortium name="Pathogen Informatics"/>
        </authorList>
    </citation>
    <scope>NUCLEOTIDE SEQUENCE [LARGE SCALE GENOMIC DNA]</scope>
    <source>
        <strain evidence="11 12">3012STDY7089603</strain>
    </source>
</reference>
<dbReference type="CDD" id="cd01055">
    <property type="entry name" value="Nonheme_Ferritin"/>
    <property type="match status" value="1"/>
</dbReference>
<dbReference type="AlphaFoldDB" id="A0A8H2M4Q5"/>
<keyword evidence="5 11" id="KW-0560">Oxidoreductase</keyword>
<dbReference type="InterPro" id="IPR009078">
    <property type="entry name" value="Ferritin-like_SF"/>
</dbReference>
<comment type="catalytic activity">
    <reaction evidence="7 9">
        <text>4 Fe(2+) + O2 + 6 H2O = 4 iron(III) oxide-hydroxide + 12 H(+)</text>
        <dbReference type="Rhea" id="RHEA:11972"/>
        <dbReference type="ChEBI" id="CHEBI:15377"/>
        <dbReference type="ChEBI" id="CHEBI:15378"/>
        <dbReference type="ChEBI" id="CHEBI:15379"/>
        <dbReference type="ChEBI" id="CHEBI:29033"/>
        <dbReference type="ChEBI" id="CHEBI:78619"/>
        <dbReference type="EC" id="1.16.3.2"/>
    </reaction>
</comment>
<evidence type="ECO:0000256" key="6">
    <source>
        <dbReference type="ARBA" id="ARBA00023004"/>
    </source>
</evidence>
<evidence type="ECO:0000256" key="7">
    <source>
        <dbReference type="ARBA" id="ARBA00048035"/>
    </source>
</evidence>
<keyword evidence="6 8" id="KW-0408">Iron</keyword>
<feature type="binding site" evidence="8">
    <location>
        <position position="128"/>
    </location>
    <ligand>
        <name>Fe cation</name>
        <dbReference type="ChEBI" id="CHEBI:24875"/>
        <label>1</label>
    </ligand>
</feature>
<evidence type="ECO:0000259" key="10">
    <source>
        <dbReference type="PROSITE" id="PS50905"/>
    </source>
</evidence>
<dbReference type="SUPFAM" id="SSF47240">
    <property type="entry name" value="Ferritin-like"/>
    <property type="match status" value="1"/>
</dbReference>
<name>A0A8H2M4Q5_9FIRM</name>
<evidence type="ECO:0000256" key="1">
    <source>
        <dbReference type="ARBA" id="ARBA00002485"/>
    </source>
</evidence>
<dbReference type="RefSeq" id="WP_131748613.1">
    <property type="nucleotide sequence ID" value="NZ_CAACYI010000001.1"/>
</dbReference>
<feature type="binding site" evidence="8">
    <location>
        <position position="54"/>
    </location>
    <ligand>
        <name>Fe cation</name>
        <dbReference type="ChEBI" id="CHEBI:24875"/>
        <label>1</label>
    </ligand>
</feature>
<evidence type="ECO:0000256" key="5">
    <source>
        <dbReference type="ARBA" id="ARBA00023002"/>
    </source>
</evidence>
<evidence type="ECO:0000256" key="9">
    <source>
        <dbReference type="RuleBase" id="RU361145"/>
    </source>
</evidence>
<dbReference type="GO" id="GO:0008198">
    <property type="term" value="F:ferrous iron binding"/>
    <property type="evidence" value="ECO:0007669"/>
    <property type="project" value="TreeGrafter"/>
</dbReference>
<evidence type="ECO:0000313" key="12">
    <source>
        <dbReference type="Proteomes" id="UP000377798"/>
    </source>
</evidence>
<feature type="binding site" evidence="8">
    <location>
        <position position="51"/>
    </location>
    <ligand>
        <name>Fe cation</name>
        <dbReference type="ChEBI" id="CHEBI:24875"/>
        <label>1</label>
    </ligand>
</feature>
<dbReference type="Proteomes" id="UP000377798">
    <property type="component" value="Unassembled WGS sequence"/>
</dbReference>
<dbReference type="InterPro" id="IPR009040">
    <property type="entry name" value="Ferritin-like_diiron"/>
</dbReference>
<dbReference type="InterPro" id="IPR041719">
    <property type="entry name" value="Ferritin_prok"/>
</dbReference>
<dbReference type="InterPro" id="IPR012347">
    <property type="entry name" value="Ferritin-like"/>
</dbReference>
<gene>
    <name evidence="11" type="primary">ftnA_1</name>
    <name evidence="11" type="ORF">NCTC13150_00627</name>
</gene>
<keyword evidence="12" id="KW-1185">Reference proteome</keyword>
<sequence length="165" mass="18981">MKLSKKLEKALNKQVAMEYEAAYKYNGMRIYLDDFGVPGATHWMTLQTKEEIQHAEDFIQFIKSLDGQVELAEIQAETTKYDGLASVWEAGLAHEKEITKSIEEILALAIKEKNYAAENFLRTYVDEQVEEEENFRDVLQLFELAGKDKAAMFQVDSYLGQRGQE</sequence>
<protein>
    <recommendedName>
        <fullName evidence="9">Ferritin</fullName>
        <ecNumber evidence="9">1.16.3.2</ecNumber>
    </recommendedName>
</protein>
<feature type="binding site" evidence="8">
    <location>
        <position position="95"/>
    </location>
    <ligand>
        <name>Fe cation</name>
        <dbReference type="ChEBI" id="CHEBI:24875"/>
        <label>1</label>
    </ligand>
</feature>
<comment type="function">
    <text evidence="1 9">Iron-storage protein.</text>
</comment>
<accession>A0A8H2M4Q5</accession>
<evidence type="ECO:0000256" key="3">
    <source>
        <dbReference type="ARBA" id="ARBA00022434"/>
    </source>
</evidence>
<dbReference type="GO" id="GO:0005737">
    <property type="term" value="C:cytoplasm"/>
    <property type="evidence" value="ECO:0007669"/>
    <property type="project" value="UniProtKB-SubCell"/>
</dbReference>
<dbReference type="GO" id="GO:0008199">
    <property type="term" value="F:ferric iron binding"/>
    <property type="evidence" value="ECO:0007669"/>
    <property type="project" value="InterPro"/>
</dbReference>
<dbReference type="EC" id="1.16.3.2" evidence="9"/>
<evidence type="ECO:0000256" key="8">
    <source>
        <dbReference type="PIRSR" id="PIRSR601519-1"/>
    </source>
</evidence>
<comment type="caution">
    <text evidence="11">The sequence shown here is derived from an EMBL/GenBank/DDBJ whole genome shotgun (WGS) entry which is preliminary data.</text>
</comment>
<keyword evidence="9" id="KW-0963">Cytoplasm</keyword>
<evidence type="ECO:0000256" key="2">
    <source>
        <dbReference type="ARBA" id="ARBA00006950"/>
    </source>
</evidence>
<feature type="binding site" evidence="8">
    <location>
        <position position="18"/>
    </location>
    <ligand>
        <name>Fe cation</name>
        <dbReference type="ChEBI" id="CHEBI:24875"/>
        <label>1</label>
    </ligand>
</feature>
<keyword evidence="3 9" id="KW-0409">Iron storage</keyword>
<keyword evidence="4 8" id="KW-0479">Metal-binding</keyword>
<dbReference type="InterPro" id="IPR001519">
    <property type="entry name" value="Ferritin"/>
</dbReference>
<organism evidence="11 12">
    <name type="scientific">Urinicoccus massiliensis</name>
    <dbReference type="NCBI Taxonomy" id="1723382"/>
    <lineage>
        <taxon>Bacteria</taxon>
        <taxon>Bacillati</taxon>
        <taxon>Bacillota</taxon>
        <taxon>Tissierellia</taxon>
        <taxon>Tissierellales</taxon>
        <taxon>Peptoniphilaceae</taxon>
        <taxon>Urinicoccus</taxon>
    </lineage>
</organism>
<dbReference type="EMBL" id="CAACYI010000001">
    <property type="protein sequence ID" value="VFB16111.1"/>
    <property type="molecule type" value="Genomic_DNA"/>
</dbReference>
<dbReference type="PANTHER" id="PTHR11431">
    <property type="entry name" value="FERRITIN"/>
    <property type="match status" value="1"/>
</dbReference>
<evidence type="ECO:0000313" key="11">
    <source>
        <dbReference type="EMBL" id="VFB16111.1"/>
    </source>
</evidence>
<proteinExistence type="inferred from homology"/>
<feature type="domain" description="Ferritin-like diiron" evidence="10">
    <location>
        <begin position="1"/>
        <end position="146"/>
    </location>
</feature>
<dbReference type="GO" id="GO:0006826">
    <property type="term" value="P:iron ion transport"/>
    <property type="evidence" value="ECO:0007669"/>
    <property type="project" value="InterPro"/>
</dbReference>
<comment type="subcellular location">
    <subcellularLocation>
        <location evidence="9">Cytoplasm</location>
    </subcellularLocation>
</comment>
<evidence type="ECO:0000256" key="4">
    <source>
        <dbReference type="ARBA" id="ARBA00022723"/>
    </source>
</evidence>
<dbReference type="PROSITE" id="PS50905">
    <property type="entry name" value="FERRITIN_LIKE"/>
    <property type="match status" value="1"/>
</dbReference>
<dbReference type="InterPro" id="IPR008331">
    <property type="entry name" value="Ferritin_DPS_dom"/>
</dbReference>
<dbReference type="GO" id="GO:0016491">
    <property type="term" value="F:oxidoreductase activity"/>
    <property type="evidence" value="ECO:0007669"/>
    <property type="project" value="UniProtKB-KW"/>
</dbReference>
<dbReference type="GO" id="GO:0006879">
    <property type="term" value="P:intracellular iron ion homeostasis"/>
    <property type="evidence" value="ECO:0007669"/>
    <property type="project" value="UniProtKB-KW"/>
</dbReference>
<dbReference type="Gene3D" id="1.20.1260.10">
    <property type="match status" value="1"/>
</dbReference>
<dbReference type="Pfam" id="PF00210">
    <property type="entry name" value="Ferritin"/>
    <property type="match status" value="1"/>
</dbReference>
<dbReference type="PANTHER" id="PTHR11431:SF127">
    <property type="entry name" value="BACTERIAL NON-HEME FERRITIN"/>
    <property type="match status" value="1"/>
</dbReference>